<comment type="caution">
    <text evidence="1">The sequence shown here is derived from an EMBL/GenBank/DDBJ whole genome shotgun (WGS) entry which is preliminary data.</text>
</comment>
<reference evidence="1 2" key="1">
    <citation type="submission" date="2021-02" db="EMBL/GenBank/DDBJ databases">
        <authorList>
            <person name="Vanwijnsberghe S."/>
        </authorList>
    </citation>
    <scope>NUCLEOTIDE SEQUENCE [LARGE SCALE GENOMIC DNA]</scope>
    <source>
        <strain evidence="1 2">R-69776</strain>
    </source>
</reference>
<evidence type="ECO:0000313" key="1">
    <source>
        <dbReference type="EMBL" id="CAE6863964.1"/>
    </source>
</evidence>
<dbReference type="RefSeq" id="WP_054043576.1">
    <property type="nucleotide sequence ID" value="NZ_CAJNAW010000047.1"/>
</dbReference>
<dbReference type="EMBL" id="CAJNBH010000067">
    <property type="protein sequence ID" value="CAE6863964.1"/>
    <property type="molecule type" value="Genomic_DNA"/>
</dbReference>
<accession>A0ABN7NG67</accession>
<dbReference type="EC" id="5.3.1.9" evidence="1"/>
<keyword evidence="2" id="KW-1185">Reference proteome</keyword>
<dbReference type="Proteomes" id="UP000673821">
    <property type="component" value="Unassembled WGS sequence"/>
</dbReference>
<proteinExistence type="predicted"/>
<dbReference type="SUPFAM" id="SSF53697">
    <property type="entry name" value="SIS domain"/>
    <property type="match status" value="1"/>
</dbReference>
<dbReference type="GO" id="GO:0004347">
    <property type="term" value="F:glucose-6-phosphate isomerase activity"/>
    <property type="evidence" value="ECO:0007669"/>
    <property type="project" value="UniProtKB-EC"/>
</dbReference>
<gene>
    <name evidence="1" type="primary">pgi_4</name>
    <name evidence="1" type="ORF">R69776_08155</name>
</gene>
<name>A0ABN7NG67_9BURK</name>
<dbReference type="Gene3D" id="3.40.50.10490">
    <property type="entry name" value="Glucose-6-phosphate isomerase like protein, domain 1"/>
    <property type="match status" value="1"/>
</dbReference>
<protein>
    <submittedName>
        <fullName evidence="1">Glucose-6-phosphate isomerase</fullName>
        <ecNumber evidence="1">5.3.1.9</ecNumber>
    </submittedName>
</protein>
<sequence>MWKALTEPHQRRRNLHLRRLIASDPLRGERLSVEAADLQLDYPTNRLTDETIALLVQLAGECRPVESIDAMSSSATNNVAERS</sequence>
<organism evidence="1 2">
    <name type="scientific">Paraburkholderia nemoris</name>
    <dbReference type="NCBI Taxonomy" id="2793076"/>
    <lineage>
        <taxon>Bacteria</taxon>
        <taxon>Pseudomonadati</taxon>
        <taxon>Pseudomonadota</taxon>
        <taxon>Betaproteobacteria</taxon>
        <taxon>Burkholderiales</taxon>
        <taxon>Burkholderiaceae</taxon>
        <taxon>Paraburkholderia</taxon>
    </lineage>
</organism>
<evidence type="ECO:0000313" key="2">
    <source>
        <dbReference type="Proteomes" id="UP000673821"/>
    </source>
</evidence>
<keyword evidence="1" id="KW-0413">Isomerase</keyword>
<dbReference type="InterPro" id="IPR046348">
    <property type="entry name" value="SIS_dom_sf"/>
</dbReference>